<dbReference type="InterPro" id="IPR027267">
    <property type="entry name" value="AH/BAR_dom_sf"/>
</dbReference>
<dbReference type="InParanoid" id="A0A218Z1W3"/>
<reference evidence="3 4" key="1">
    <citation type="submission" date="2017-04" db="EMBL/GenBank/DDBJ databases">
        <title>Draft genome sequence of Marssonina coronaria NL1: causal agent of apple blotch.</title>
        <authorList>
            <person name="Cheng Q."/>
        </authorList>
    </citation>
    <scope>NUCLEOTIDE SEQUENCE [LARGE SCALE GENOMIC DNA]</scope>
    <source>
        <strain evidence="3 4">NL1</strain>
    </source>
</reference>
<dbReference type="OrthoDB" id="5594612at2759"/>
<evidence type="ECO:0008006" key="5">
    <source>
        <dbReference type="Google" id="ProtNLM"/>
    </source>
</evidence>
<gene>
    <name evidence="3" type="ORF">B2J93_2156</name>
</gene>
<keyword evidence="1" id="KW-0175">Coiled coil</keyword>
<dbReference type="SUPFAM" id="SSF103657">
    <property type="entry name" value="BAR/IMD domain-like"/>
    <property type="match status" value="1"/>
</dbReference>
<feature type="coiled-coil region" evidence="1">
    <location>
        <begin position="164"/>
        <end position="191"/>
    </location>
</feature>
<evidence type="ECO:0000256" key="2">
    <source>
        <dbReference type="SAM" id="MobiDB-lite"/>
    </source>
</evidence>
<organism evidence="3 4">
    <name type="scientific">Diplocarpon coronariae</name>
    <dbReference type="NCBI Taxonomy" id="2795749"/>
    <lineage>
        <taxon>Eukaryota</taxon>
        <taxon>Fungi</taxon>
        <taxon>Dikarya</taxon>
        <taxon>Ascomycota</taxon>
        <taxon>Pezizomycotina</taxon>
        <taxon>Leotiomycetes</taxon>
        <taxon>Helotiales</taxon>
        <taxon>Drepanopezizaceae</taxon>
        <taxon>Diplocarpon</taxon>
    </lineage>
</organism>
<feature type="compositionally biased region" description="Basic and acidic residues" evidence="2">
    <location>
        <begin position="380"/>
        <end position="402"/>
    </location>
</feature>
<sequence length="483" mass="52151">MPPESQPPSPSALPPIPASPTYSYASTANPIPSTYNLPLPPPPRSPHAVLNKSDIEASQTAYTDLLSSAKAYRLALAALSVSASTFGSALEACARLKEARSDAMPSSAPGSMSNSFSAKGSCTADSLLAASGVHQLVANHQQILSETVYRSFEVPLLHELDQWRRRMEEEELGYQREAKSMSREIRRMEKEGLRLHKQRKRDVGKFREHLVRLTGQLDALTGLSGGHSRGLLRDCQEMSKGIVECSAGLVRAEVDIFESLARKGWNGGGLDELLEKGRDLFANEEHGGADAHPNHAAKIFSILPQNRSILASEDNVAQTSMHSRNDSLLVDGMSYQSLAGAVSGRDADVTSIFSDRDMPSSGLLNRPRGVRAFSPTPGEGVRDPLEDYGKPILESPKKRLDGDVDVDVEGGGEDARQAEESVESASAKTAMQVTGPEEESAVEKDPETVKSEEAERDRQSDGGGSGRERDRSWSVSNESVVSD</sequence>
<comment type="caution">
    <text evidence="3">The sequence shown here is derived from an EMBL/GenBank/DDBJ whole genome shotgun (WGS) entry which is preliminary data.</text>
</comment>
<evidence type="ECO:0000313" key="4">
    <source>
        <dbReference type="Proteomes" id="UP000242519"/>
    </source>
</evidence>
<feature type="compositionally biased region" description="Polar residues" evidence="2">
    <location>
        <begin position="423"/>
        <end position="432"/>
    </location>
</feature>
<dbReference type="PANTHER" id="PTHR38407:SF1">
    <property type="entry name" value="PROTEIN IVY1"/>
    <property type="match status" value="1"/>
</dbReference>
<dbReference type="AlphaFoldDB" id="A0A218Z1W3"/>
<proteinExistence type="predicted"/>
<dbReference type="GO" id="GO:0005543">
    <property type="term" value="F:phospholipid binding"/>
    <property type="evidence" value="ECO:0007669"/>
    <property type="project" value="InterPro"/>
</dbReference>
<name>A0A218Z1W3_9HELO</name>
<evidence type="ECO:0000313" key="3">
    <source>
        <dbReference type="EMBL" id="OWP01640.1"/>
    </source>
</evidence>
<dbReference type="GO" id="GO:0042144">
    <property type="term" value="P:vacuole fusion, non-autophagic"/>
    <property type="evidence" value="ECO:0007669"/>
    <property type="project" value="InterPro"/>
</dbReference>
<feature type="compositionally biased region" description="Polar residues" evidence="2">
    <location>
        <begin position="473"/>
        <end position="483"/>
    </location>
</feature>
<feature type="compositionally biased region" description="Pro residues" evidence="2">
    <location>
        <begin position="1"/>
        <end position="18"/>
    </location>
</feature>
<evidence type="ECO:0000256" key="1">
    <source>
        <dbReference type="SAM" id="Coils"/>
    </source>
</evidence>
<dbReference type="InterPro" id="IPR037470">
    <property type="entry name" value="IVY1"/>
</dbReference>
<dbReference type="Proteomes" id="UP000242519">
    <property type="component" value="Unassembled WGS sequence"/>
</dbReference>
<dbReference type="STRING" id="503106.A0A218Z1W3"/>
<accession>A0A218Z1W3</accession>
<feature type="compositionally biased region" description="Acidic residues" evidence="2">
    <location>
        <begin position="403"/>
        <end position="412"/>
    </location>
</feature>
<dbReference type="Gene3D" id="1.20.1270.60">
    <property type="entry name" value="Arfaptin homology (AH) domain/BAR domain"/>
    <property type="match status" value="1"/>
</dbReference>
<feature type="region of interest" description="Disordered" evidence="2">
    <location>
        <begin position="352"/>
        <end position="483"/>
    </location>
</feature>
<dbReference type="GO" id="GO:0000329">
    <property type="term" value="C:fungal-type vacuole membrane"/>
    <property type="evidence" value="ECO:0007669"/>
    <property type="project" value="InterPro"/>
</dbReference>
<feature type="region of interest" description="Disordered" evidence="2">
    <location>
        <begin position="1"/>
        <end position="25"/>
    </location>
</feature>
<dbReference type="PANTHER" id="PTHR38407">
    <property type="entry name" value="PROTEIN IVY1"/>
    <property type="match status" value="1"/>
</dbReference>
<protein>
    <recommendedName>
        <fullName evidence="5">Phospholipid-binding protein</fullName>
    </recommendedName>
</protein>
<feature type="compositionally biased region" description="Basic and acidic residues" evidence="2">
    <location>
        <begin position="441"/>
        <end position="472"/>
    </location>
</feature>
<dbReference type="EMBL" id="MZNU01000266">
    <property type="protein sequence ID" value="OWP01640.1"/>
    <property type="molecule type" value="Genomic_DNA"/>
</dbReference>
<keyword evidence="4" id="KW-1185">Reference proteome</keyword>